<evidence type="ECO:0000256" key="2">
    <source>
        <dbReference type="ARBA" id="ARBA00022771"/>
    </source>
</evidence>
<dbReference type="Proteomes" id="UP000663852">
    <property type="component" value="Unassembled WGS sequence"/>
</dbReference>
<sequence length="464" mass="53806">MSTFTLSKTQQLKPLLICNGFSYVIDQTKSEKIYWKCEYAGKMKCKGRVHSDLEKTKLTFENNNHNHMGSAISGELRIFKEKINDRATTCNESTQAVIDTCLTNLSDHAVARLPNFKHIKRNIQHQRGKNDLPSIPQDRTFDQIPATLTVTKRDDLFLQYDSGPGNDRVIIFSSIQQLKILESGEQLLVDGTFKVVPSIFYQLYAMHVVYRDAVIPVIFALLPNKTESTYRRLIEKLCELSPSWNPQYLMMDFEKATINVFTNKFTTNTNSPLISGCFFHLQNSIQRKVQEFGFKTNYEQDPEFAHNVNKLAALAFIHPNDVSEAFENLHNSLPQILTPLLNYFEDTYVGRLRANGRSHALFDINFWNMHQRTTDLLMRTNNAAEAWHRRLNSIIQCQHPTLWKFIDSLKNEENYVHCQLVKLNAGEQVERNKKYLNYSKRLRHLIRHPLPTLLEQLDGLAHNL</sequence>
<name>A0A815WTR5_ADIRI</name>
<dbReference type="InterPro" id="IPR018289">
    <property type="entry name" value="MULE_transposase_dom"/>
</dbReference>
<dbReference type="Pfam" id="PF10551">
    <property type="entry name" value="MULE"/>
    <property type="match status" value="1"/>
</dbReference>
<accession>A0A815WTR5</accession>
<feature type="domain" description="FLYWCH-type" evidence="4">
    <location>
        <begin position="8"/>
        <end position="67"/>
    </location>
</feature>
<dbReference type="OrthoDB" id="10029846at2759"/>
<reference evidence="6" key="1">
    <citation type="submission" date="2021-02" db="EMBL/GenBank/DDBJ databases">
        <authorList>
            <person name="Nowell W R."/>
        </authorList>
    </citation>
    <scope>NUCLEOTIDE SEQUENCE</scope>
</reference>
<evidence type="ECO:0000313" key="6">
    <source>
        <dbReference type="EMBL" id="CAF1548478.1"/>
    </source>
</evidence>
<proteinExistence type="predicted"/>
<gene>
    <name evidence="6" type="ORF">EDS130_LOCUS45829</name>
    <name evidence="7" type="ORF">XAT740_LOCUS53118</name>
</gene>
<keyword evidence="1" id="KW-0479">Metal-binding</keyword>
<evidence type="ECO:0000313" key="8">
    <source>
        <dbReference type="Proteomes" id="UP000663828"/>
    </source>
</evidence>
<keyword evidence="3" id="KW-0862">Zinc</keyword>
<keyword evidence="8" id="KW-1185">Reference proteome</keyword>
<dbReference type="PANTHER" id="PTHR47160">
    <property type="entry name" value="PUTATIVE-RELATED"/>
    <property type="match status" value="1"/>
</dbReference>
<keyword evidence="2" id="KW-0863">Zinc-finger</keyword>
<organism evidence="6 9">
    <name type="scientific">Adineta ricciae</name>
    <name type="common">Rotifer</name>
    <dbReference type="NCBI Taxonomy" id="249248"/>
    <lineage>
        <taxon>Eukaryota</taxon>
        <taxon>Metazoa</taxon>
        <taxon>Spiralia</taxon>
        <taxon>Gnathifera</taxon>
        <taxon>Rotifera</taxon>
        <taxon>Eurotatoria</taxon>
        <taxon>Bdelloidea</taxon>
        <taxon>Adinetida</taxon>
        <taxon>Adinetidae</taxon>
        <taxon>Adineta</taxon>
    </lineage>
</organism>
<evidence type="ECO:0000313" key="9">
    <source>
        <dbReference type="Proteomes" id="UP000663852"/>
    </source>
</evidence>
<protein>
    <recommendedName>
        <fullName evidence="10">MULE transposase domain-containing protein</fullName>
    </recommendedName>
</protein>
<dbReference type="GO" id="GO:0008270">
    <property type="term" value="F:zinc ion binding"/>
    <property type="evidence" value="ECO:0007669"/>
    <property type="project" value="UniProtKB-KW"/>
</dbReference>
<evidence type="ECO:0000256" key="3">
    <source>
        <dbReference type="ARBA" id="ARBA00022833"/>
    </source>
</evidence>
<dbReference type="EMBL" id="CAJNOJ010001286">
    <property type="protein sequence ID" value="CAF1548478.1"/>
    <property type="molecule type" value="Genomic_DNA"/>
</dbReference>
<dbReference type="InterPro" id="IPR007588">
    <property type="entry name" value="Znf_FLYWCH"/>
</dbReference>
<comment type="caution">
    <text evidence="6">The sequence shown here is derived from an EMBL/GenBank/DDBJ whole genome shotgun (WGS) entry which is preliminary data.</text>
</comment>
<dbReference type="Pfam" id="PF04500">
    <property type="entry name" value="FLYWCH"/>
    <property type="match status" value="1"/>
</dbReference>
<feature type="domain" description="MULE transposase" evidence="5">
    <location>
        <begin position="187"/>
        <end position="282"/>
    </location>
</feature>
<dbReference type="Gene3D" id="2.20.25.240">
    <property type="match status" value="1"/>
</dbReference>
<evidence type="ECO:0000313" key="7">
    <source>
        <dbReference type="EMBL" id="CAF1639805.1"/>
    </source>
</evidence>
<evidence type="ECO:0000259" key="4">
    <source>
        <dbReference type="Pfam" id="PF04500"/>
    </source>
</evidence>
<dbReference type="Proteomes" id="UP000663828">
    <property type="component" value="Unassembled WGS sequence"/>
</dbReference>
<evidence type="ECO:0000259" key="5">
    <source>
        <dbReference type="Pfam" id="PF10551"/>
    </source>
</evidence>
<dbReference type="PANTHER" id="PTHR47160:SF10">
    <property type="entry name" value="MULE TRANSPOSASE DOMAIN-CONTAINING PROTEIN"/>
    <property type="match status" value="1"/>
</dbReference>
<evidence type="ECO:0000256" key="1">
    <source>
        <dbReference type="ARBA" id="ARBA00022723"/>
    </source>
</evidence>
<dbReference type="AlphaFoldDB" id="A0A815WTR5"/>
<dbReference type="EMBL" id="CAJNOR010008983">
    <property type="protein sequence ID" value="CAF1639805.1"/>
    <property type="molecule type" value="Genomic_DNA"/>
</dbReference>
<evidence type="ECO:0008006" key="10">
    <source>
        <dbReference type="Google" id="ProtNLM"/>
    </source>
</evidence>